<proteinExistence type="inferred from homology"/>
<accession>A0ABQ0I931</accession>
<feature type="transmembrane region" description="Helical" evidence="8">
    <location>
        <begin position="12"/>
        <end position="31"/>
    </location>
</feature>
<keyword evidence="3 8" id="KW-0812">Transmembrane</keyword>
<evidence type="ECO:0000256" key="5">
    <source>
        <dbReference type="ARBA" id="ARBA00023136"/>
    </source>
</evidence>
<feature type="transmembrane region" description="Helical" evidence="8">
    <location>
        <begin position="37"/>
        <end position="54"/>
    </location>
</feature>
<dbReference type="PIRSF" id="PIRSF006298">
    <property type="entry name" value="GtrA_prd"/>
    <property type="match status" value="1"/>
</dbReference>
<dbReference type="EMBL" id="BAEK01000047">
    <property type="protein sequence ID" value="GAC05850.1"/>
    <property type="molecule type" value="Genomic_DNA"/>
</dbReference>
<dbReference type="PANTHER" id="PTHR38459">
    <property type="entry name" value="PROPHAGE BACTOPRENOL-LINKED GLUCOSE TRANSLOCASE HOMOLOG"/>
    <property type="match status" value="1"/>
</dbReference>
<protein>
    <recommendedName>
        <fullName evidence="7">Bactoprenol-linked glucose translocase</fullName>
    </recommendedName>
</protein>
<comment type="subcellular location">
    <subcellularLocation>
        <location evidence="1">Membrane</location>
        <topology evidence="1">Multi-pass membrane protein</topology>
    </subcellularLocation>
</comment>
<feature type="domain" description="GtrA/DPMS transmembrane" evidence="9">
    <location>
        <begin position="10"/>
        <end position="118"/>
    </location>
</feature>
<evidence type="ECO:0000256" key="7">
    <source>
        <dbReference type="PIRNR" id="PIRNR006298"/>
    </source>
</evidence>
<evidence type="ECO:0000256" key="6">
    <source>
        <dbReference type="ARBA" id="ARBA00025595"/>
    </source>
</evidence>
<evidence type="ECO:0000256" key="1">
    <source>
        <dbReference type="ARBA" id="ARBA00004141"/>
    </source>
</evidence>
<comment type="caution">
    <text evidence="10">The sequence shown here is derived from an EMBL/GenBank/DDBJ whole genome shotgun (WGS) entry which is preliminary data.</text>
</comment>
<evidence type="ECO:0000313" key="11">
    <source>
        <dbReference type="Proteomes" id="UP000008372"/>
    </source>
</evidence>
<keyword evidence="4 8" id="KW-1133">Transmembrane helix</keyword>
<evidence type="ECO:0000313" key="10">
    <source>
        <dbReference type="EMBL" id="GAC05850.1"/>
    </source>
</evidence>
<dbReference type="InterPro" id="IPR007267">
    <property type="entry name" value="GtrA_DPMS_TM"/>
</dbReference>
<feature type="transmembrane region" description="Helical" evidence="8">
    <location>
        <begin position="90"/>
        <end position="112"/>
    </location>
</feature>
<dbReference type="RefSeq" id="WP_008304654.1">
    <property type="nucleotide sequence ID" value="NZ_BAEK01000047.1"/>
</dbReference>
<feature type="transmembrane region" description="Helical" evidence="8">
    <location>
        <begin position="66"/>
        <end position="84"/>
    </location>
</feature>
<name>A0ABQ0I931_9ALTE</name>
<evidence type="ECO:0000256" key="2">
    <source>
        <dbReference type="ARBA" id="ARBA00022448"/>
    </source>
</evidence>
<gene>
    <name evidence="10" type="primary">gtrA</name>
    <name evidence="10" type="ORF">GAGA_3016</name>
</gene>
<evidence type="ECO:0000256" key="4">
    <source>
        <dbReference type="ARBA" id="ARBA00022989"/>
    </source>
</evidence>
<dbReference type="InterPro" id="IPR016480">
    <property type="entry name" value="Glc_translocase_bactprenl-link"/>
</dbReference>
<comment type="similarity">
    <text evidence="7">Belongs to the gtrA family.</text>
</comment>
<keyword evidence="5 8" id="KW-0472">Membrane</keyword>
<reference evidence="10 11" key="1">
    <citation type="journal article" date="2014" name="Environ. Microbiol.">
        <title>Comparative genomics of the marine bacterial genus Glaciecola reveals the high degree of genomic diversity and genomic characteristic for cold adaptation.</title>
        <authorList>
            <person name="Qin Q.L."/>
            <person name="Xie B.B."/>
            <person name="Yu Y."/>
            <person name="Shu Y.L."/>
            <person name="Rong J.C."/>
            <person name="Zhang Y.J."/>
            <person name="Zhao D.L."/>
            <person name="Chen X.L."/>
            <person name="Zhang X.Y."/>
            <person name="Chen B."/>
            <person name="Zhou B.C."/>
            <person name="Zhang Y.Z."/>
        </authorList>
    </citation>
    <scope>NUCLEOTIDE SEQUENCE [LARGE SCALE GENOMIC DNA]</scope>
    <source>
        <strain evidence="10 11">NO2</strain>
    </source>
</reference>
<evidence type="ECO:0000259" key="9">
    <source>
        <dbReference type="Pfam" id="PF04138"/>
    </source>
</evidence>
<dbReference type="Pfam" id="PF04138">
    <property type="entry name" value="GtrA_DPMS_TM"/>
    <property type="match status" value="1"/>
</dbReference>
<dbReference type="InterPro" id="IPR051401">
    <property type="entry name" value="GtrA_CellWall_Glycosyl"/>
</dbReference>
<keyword evidence="11" id="KW-1185">Reference proteome</keyword>
<sequence length="122" mass="13685">MRIIAKQFTKYLSIGVLNTLIHWMIFFALTYQGLAQALANLAAFIAAVTFSFFANSRYTFTSTYSISRYLLFTSFMGLLAYTFGALGDYLALPALVTLVSFSACSLIIGFVYSKFIVFKEEK</sequence>
<comment type="function">
    <text evidence="6 7">Involved in O antigen modification. Involved in the translocation of bactoprenol-linked glucose across the cytoplasmic membrane.</text>
</comment>
<evidence type="ECO:0000256" key="3">
    <source>
        <dbReference type="ARBA" id="ARBA00022692"/>
    </source>
</evidence>
<organism evidence="10 11">
    <name type="scientific">Paraglaciecola agarilytica NO2</name>
    <dbReference type="NCBI Taxonomy" id="1125747"/>
    <lineage>
        <taxon>Bacteria</taxon>
        <taxon>Pseudomonadati</taxon>
        <taxon>Pseudomonadota</taxon>
        <taxon>Gammaproteobacteria</taxon>
        <taxon>Alteromonadales</taxon>
        <taxon>Alteromonadaceae</taxon>
        <taxon>Paraglaciecola</taxon>
    </lineage>
</organism>
<keyword evidence="2 7" id="KW-0813">Transport</keyword>
<evidence type="ECO:0000256" key="8">
    <source>
        <dbReference type="SAM" id="Phobius"/>
    </source>
</evidence>
<dbReference type="Proteomes" id="UP000008372">
    <property type="component" value="Unassembled WGS sequence"/>
</dbReference>
<dbReference type="PANTHER" id="PTHR38459:SF1">
    <property type="entry name" value="PROPHAGE BACTOPRENOL-LINKED GLUCOSE TRANSLOCASE HOMOLOG"/>
    <property type="match status" value="1"/>
</dbReference>